<keyword evidence="12" id="KW-0251">Elongation factor</keyword>
<evidence type="ECO:0000256" key="9">
    <source>
        <dbReference type="RuleBase" id="RU000556"/>
    </source>
</evidence>
<dbReference type="FunFam" id="3.10.50.30:FF:000001">
    <property type="entry name" value="Transcription elongation factor GreA"/>
    <property type="match status" value="1"/>
</dbReference>
<dbReference type="InterPro" id="IPR036953">
    <property type="entry name" value="GreA/GreB_C_sf"/>
</dbReference>
<dbReference type="GO" id="GO:0032784">
    <property type="term" value="P:regulation of DNA-templated transcription elongation"/>
    <property type="evidence" value="ECO:0007669"/>
    <property type="project" value="UniProtKB-UniRule"/>
</dbReference>
<dbReference type="InterPro" id="IPR018151">
    <property type="entry name" value="TF_GreA/GreB_CS"/>
</dbReference>
<dbReference type="GO" id="GO:0003677">
    <property type="term" value="F:DNA binding"/>
    <property type="evidence" value="ECO:0007669"/>
    <property type="project" value="UniProtKB-UniRule"/>
</dbReference>
<dbReference type="InterPro" id="IPR036805">
    <property type="entry name" value="Tscrpt_elong_fac_GreA/B_N_sf"/>
</dbReference>
<keyword evidence="12" id="KW-0648">Protein biosynthesis</keyword>
<evidence type="ECO:0000256" key="3">
    <source>
        <dbReference type="ARBA" id="ARBA00023015"/>
    </source>
</evidence>
<dbReference type="NCBIfam" id="NF001263">
    <property type="entry name" value="PRK00226.1-4"/>
    <property type="match status" value="1"/>
</dbReference>
<dbReference type="GO" id="GO:0003746">
    <property type="term" value="F:translation elongation factor activity"/>
    <property type="evidence" value="ECO:0007669"/>
    <property type="project" value="UniProtKB-KW"/>
</dbReference>
<dbReference type="Pfam" id="PF01272">
    <property type="entry name" value="GreA_GreB"/>
    <property type="match status" value="1"/>
</dbReference>
<dbReference type="InterPro" id="IPR022691">
    <property type="entry name" value="Tscrpt_elong_fac_GreA/B_N"/>
</dbReference>
<feature type="domain" description="Transcription elongation factor GreA/GreB C-terminal" evidence="10">
    <location>
        <begin position="81"/>
        <end position="154"/>
    </location>
</feature>
<evidence type="ECO:0000256" key="8">
    <source>
        <dbReference type="HAMAP-Rule" id="MF_00105"/>
    </source>
</evidence>
<dbReference type="InterPro" id="IPR028624">
    <property type="entry name" value="Tscrpt_elong_fac_GreA/B"/>
</dbReference>
<comment type="similarity">
    <text evidence="1 8 9">Belongs to the GreA/GreB family.</text>
</comment>
<proteinExistence type="inferred from homology"/>
<dbReference type="FunFam" id="1.10.287.180:FF:000001">
    <property type="entry name" value="Transcription elongation factor GreA"/>
    <property type="match status" value="1"/>
</dbReference>
<dbReference type="InterPro" id="IPR006359">
    <property type="entry name" value="Tscrpt_elong_fac_GreA"/>
</dbReference>
<dbReference type="InterPro" id="IPR001437">
    <property type="entry name" value="Tscrpt_elong_fac_GreA/B_C"/>
</dbReference>
<dbReference type="PANTHER" id="PTHR30437:SF4">
    <property type="entry name" value="TRANSCRIPTION ELONGATION FACTOR GREA"/>
    <property type="match status" value="1"/>
</dbReference>
<organism evidence="12">
    <name type="scientific">Sulfurovum sp. enrichment culture clone C5</name>
    <dbReference type="NCBI Taxonomy" id="497650"/>
    <lineage>
        <taxon>Bacteria</taxon>
        <taxon>Pseudomonadati</taxon>
        <taxon>Campylobacterota</taxon>
        <taxon>Epsilonproteobacteria</taxon>
        <taxon>Campylobacterales</taxon>
        <taxon>Sulfurovaceae</taxon>
        <taxon>Sulfurovum</taxon>
        <taxon>environmental samples</taxon>
    </lineage>
</organism>
<dbReference type="EMBL" id="FAXN01000045">
    <property type="protein sequence ID" value="CUV65767.1"/>
    <property type="molecule type" value="Genomic_DNA"/>
</dbReference>
<dbReference type="Pfam" id="PF03449">
    <property type="entry name" value="GreA_GreB_N"/>
    <property type="match status" value="1"/>
</dbReference>
<dbReference type="AlphaFoldDB" id="A0A0S4XN82"/>
<dbReference type="SUPFAM" id="SSF46557">
    <property type="entry name" value="GreA transcript cleavage protein, N-terminal domain"/>
    <property type="match status" value="1"/>
</dbReference>
<dbReference type="GO" id="GO:0070063">
    <property type="term" value="F:RNA polymerase binding"/>
    <property type="evidence" value="ECO:0007669"/>
    <property type="project" value="InterPro"/>
</dbReference>
<feature type="domain" description="Transcription elongation factor GreA/GreB N-terminal" evidence="11">
    <location>
        <begin position="6"/>
        <end position="74"/>
    </location>
</feature>
<dbReference type="PIRSF" id="PIRSF006092">
    <property type="entry name" value="GreA_GreB"/>
    <property type="match status" value="1"/>
</dbReference>
<evidence type="ECO:0000256" key="1">
    <source>
        <dbReference type="ARBA" id="ARBA00008213"/>
    </source>
</evidence>
<name>A0A0S4XN82_9BACT</name>
<dbReference type="NCBIfam" id="NF001261">
    <property type="entry name" value="PRK00226.1-2"/>
    <property type="match status" value="1"/>
</dbReference>
<dbReference type="NCBIfam" id="TIGR01462">
    <property type="entry name" value="greA"/>
    <property type="match status" value="1"/>
</dbReference>
<dbReference type="InterPro" id="IPR023459">
    <property type="entry name" value="Tscrpt_elong_fac_GreA/B_fam"/>
</dbReference>
<dbReference type="HAMAP" id="MF_00105">
    <property type="entry name" value="GreA_GreB"/>
    <property type="match status" value="1"/>
</dbReference>
<accession>A0A0S4XN82</accession>
<dbReference type="GO" id="GO:0006354">
    <property type="term" value="P:DNA-templated transcription elongation"/>
    <property type="evidence" value="ECO:0007669"/>
    <property type="project" value="TreeGrafter"/>
</dbReference>
<sequence length="163" mass="18177">MKKEPMLNQTHQKLTKELEHLKTVERSTIAKIIDEARALGDLKENAEYHAAKEKQGMMEARIIELGDLLSRSHIIDPSSLTHTRVCFGSTVELLDLDNDEVITYTIVGSQESKPALGLISIFSPLAKALMSKTGGDEIEVTLPNGMKCYEINSVCYKEICIKE</sequence>
<keyword evidence="3 8" id="KW-0805">Transcription regulation</keyword>
<evidence type="ECO:0000259" key="10">
    <source>
        <dbReference type="Pfam" id="PF01272"/>
    </source>
</evidence>
<keyword evidence="5 8" id="KW-0804">Transcription</keyword>
<dbReference type="Gene3D" id="1.10.287.180">
    <property type="entry name" value="Transcription elongation factor, GreA/GreB, N-terminal domain"/>
    <property type="match status" value="1"/>
</dbReference>
<dbReference type="PANTHER" id="PTHR30437">
    <property type="entry name" value="TRANSCRIPTION ELONGATION FACTOR GREA"/>
    <property type="match status" value="1"/>
</dbReference>
<dbReference type="SUPFAM" id="SSF54534">
    <property type="entry name" value="FKBP-like"/>
    <property type="match status" value="1"/>
</dbReference>
<protein>
    <recommendedName>
        <fullName evidence="2 8">Transcription elongation factor GreA</fullName>
    </recommendedName>
    <alternativeName>
        <fullName evidence="7 8">Transcript cleavage factor GreA</fullName>
    </alternativeName>
</protein>
<dbReference type="PROSITE" id="PS00829">
    <property type="entry name" value="GREAB_1"/>
    <property type="match status" value="1"/>
</dbReference>
<reference evidence="12" key="1">
    <citation type="submission" date="2015-11" db="EMBL/GenBank/DDBJ databases">
        <authorList>
            <person name="Zhang Y."/>
            <person name="Guo Z."/>
        </authorList>
    </citation>
    <scope>NUCLEOTIDE SEQUENCE</scope>
    <source>
        <strain evidence="12">BN30871</strain>
    </source>
</reference>
<comment type="function">
    <text evidence="6 8 9">Necessary for efficient RNA polymerase transcription elongation past template-encoded arresting sites. The arresting sites in DNA have the property of trapping a certain fraction of elongating RNA polymerases that pass through, resulting in locked ternary complexes. Cleavage of the nascent transcript by cleavage factors such as GreA or GreB allows the resumption of elongation from the new 3'terminus. GreA releases sequences of 2 to 3 nucleotides.</text>
</comment>
<dbReference type="Gene3D" id="3.10.50.30">
    <property type="entry name" value="Transcription elongation factor, GreA/GreB, C-terminal domain"/>
    <property type="match status" value="1"/>
</dbReference>
<evidence type="ECO:0000313" key="12">
    <source>
        <dbReference type="EMBL" id="CUV65767.1"/>
    </source>
</evidence>
<evidence type="ECO:0000256" key="6">
    <source>
        <dbReference type="ARBA" id="ARBA00024916"/>
    </source>
</evidence>
<gene>
    <name evidence="8 12" type="primary">greA</name>
    <name evidence="12" type="ORF">BN3087_440015</name>
</gene>
<keyword evidence="4 8" id="KW-0238">DNA-binding</keyword>
<evidence type="ECO:0000259" key="11">
    <source>
        <dbReference type="Pfam" id="PF03449"/>
    </source>
</evidence>
<evidence type="ECO:0000256" key="5">
    <source>
        <dbReference type="ARBA" id="ARBA00023163"/>
    </source>
</evidence>
<evidence type="ECO:0000256" key="2">
    <source>
        <dbReference type="ARBA" id="ARBA00013729"/>
    </source>
</evidence>
<evidence type="ECO:0000256" key="7">
    <source>
        <dbReference type="ARBA" id="ARBA00030776"/>
    </source>
</evidence>
<evidence type="ECO:0000256" key="4">
    <source>
        <dbReference type="ARBA" id="ARBA00023125"/>
    </source>
</evidence>